<dbReference type="Pfam" id="PF00004">
    <property type="entry name" value="AAA"/>
    <property type="match status" value="2"/>
</dbReference>
<dbReference type="InterPro" id="IPR003960">
    <property type="entry name" value="ATPase_AAA_CS"/>
</dbReference>
<evidence type="ECO:0000313" key="11">
    <source>
        <dbReference type="EMBL" id="KAJ4959671.1"/>
    </source>
</evidence>
<dbReference type="SMART" id="SM00382">
    <property type="entry name" value="AAA"/>
    <property type="match status" value="1"/>
</dbReference>
<sequence length="524" mass="60452">MKREMMMMGETWAGLGSIVAGIMFMSAMFQQYFPRHLRDLIQGYLFQLMNMVNPFMQISFHENSGGRFSRNEAYTSIEAYLSKHSSTQAKRLKADMTTNAANLVLNLDNHEEVTDIFQGVKFRWKSQVSTTNRSHPLYGDNYAEEKRSFKLSFHKRYRDLVIGSYLHHVLEEGKAVVVRNRQRRLYTNNSGREWRGGSWTHVAFQHRATFRNLAMDPQKKQEIEDDLLTFSNSKDYYAKIGKAWKRGYLLYGPPGTGKTTMIAAMANFLNYDIYDLELTAVKNNTELRKLLIETSGKSIIVLEDIDCSLDLAGKRKKEKEKDRKDDSNPDTKNLQKAKEVNNEKTSSSDVTLSGLLNFIDGLWSSCGEERIIVFTTNHVEKLDPALIRSGRMDKHIELSYCCFEGFKILAQNYLSLDSDPLFERIRRLLEETQMTPADVAENLMPKTIKGDAKTSLENLIRALEMNKEKQRSPKDADKEVKDEPTPAKNLKMMNNDKSLFLWYRRPSSKKRDKVANKSLPESEK</sequence>
<evidence type="ECO:0000256" key="9">
    <source>
        <dbReference type="SAM" id="Phobius"/>
    </source>
</evidence>
<dbReference type="SUPFAM" id="SSF52540">
    <property type="entry name" value="P-loop containing nucleoside triphosphate hydrolases"/>
    <property type="match status" value="1"/>
</dbReference>
<dbReference type="InterPro" id="IPR003593">
    <property type="entry name" value="AAA+_ATPase"/>
</dbReference>
<feature type="compositionally biased region" description="Basic and acidic residues" evidence="8">
    <location>
        <begin position="319"/>
        <end position="329"/>
    </location>
</feature>
<feature type="compositionally biased region" description="Basic and acidic residues" evidence="8">
    <location>
        <begin position="467"/>
        <end position="485"/>
    </location>
</feature>
<dbReference type="InterPro" id="IPR027417">
    <property type="entry name" value="P-loop_NTPase"/>
</dbReference>
<keyword evidence="12" id="KW-1185">Reference proteome</keyword>
<dbReference type="FunFam" id="3.40.50.300:FF:001122">
    <property type="entry name" value="AAA-ATPase ASD, mitochondrial"/>
    <property type="match status" value="1"/>
</dbReference>
<evidence type="ECO:0000256" key="1">
    <source>
        <dbReference type="ARBA" id="ARBA00001946"/>
    </source>
</evidence>
<dbReference type="PROSITE" id="PS00674">
    <property type="entry name" value="AAA"/>
    <property type="match status" value="1"/>
</dbReference>
<dbReference type="Gene3D" id="3.40.50.300">
    <property type="entry name" value="P-loop containing nucleotide triphosphate hydrolases"/>
    <property type="match status" value="1"/>
</dbReference>
<comment type="caution">
    <text evidence="11">The sequence shown here is derived from an EMBL/GenBank/DDBJ whole genome shotgun (WGS) entry which is preliminary data.</text>
</comment>
<evidence type="ECO:0000256" key="2">
    <source>
        <dbReference type="ARBA" id="ARBA00007448"/>
    </source>
</evidence>
<gene>
    <name evidence="11" type="ORF">NE237_019581</name>
</gene>
<evidence type="ECO:0000313" key="12">
    <source>
        <dbReference type="Proteomes" id="UP001141806"/>
    </source>
</evidence>
<organism evidence="11 12">
    <name type="scientific">Protea cynaroides</name>
    <dbReference type="NCBI Taxonomy" id="273540"/>
    <lineage>
        <taxon>Eukaryota</taxon>
        <taxon>Viridiplantae</taxon>
        <taxon>Streptophyta</taxon>
        <taxon>Embryophyta</taxon>
        <taxon>Tracheophyta</taxon>
        <taxon>Spermatophyta</taxon>
        <taxon>Magnoliopsida</taxon>
        <taxon>Proteales</taxon>
        <taxon>Proteaceae</taxon>
        <taxon>Protea</taxon>
    </lineage>
</organism>
<dbReference type="Proteomes" id="UP001141806">
    <property type="component" value="Unassembled WGS sequence"/>
</dbReference>
<dbReference type="PANTHER" id="PTHR23070">
    <property type="entry name" value="BCS1 AAA-TYPE ATPASE"/>
    <property type="match status" value="1"/>
</dbReference>
<dbReference type="InterPro" id="IPR003959">
    <property type="entry name" value="ATPase_AAA_core"/>
</dbReference>
<dbReference type="Pfam" id="PF25568">
    <property type="entry name" value="AAA_lid_At3g28540"/>
    <property type="match status" value="1"/>
</dbReference>
<accession>A0A9Q0K1I1</accession>
<evidence type="ECO:0000256" key="8">
    <source>
        <dbReference type="SAM" id="MobiDB-lite"/>
    </source>
</evidence>
<keyword evidence="3 7" id="KW-0547">Nucleotide-binding</keyword>
<dbReference type="GO" id="GO:0016887">
    <property type="term" value="F:ATP hydrolysis activity"/>
    <property type="evidence" value="ECO:0007669"/>
    <property type="project" value="InterPro"/>
</dbReference>
<protein>
    <recommendedName>
        <fullName evidence="10">AAA+ ATPase domain-containing protein</fullName>
    </recommendedName>
</protein>
<reference evidence="11" key="1">
    <citation type="journal article" date="2023" name="Plant J.">
        <title>The genome of the king protea, Protea cynaroides.</title>
        <authorList>
            <person name="Chang J."/>
            <person name="Duong T.A."/>
            <person name="Schoeman C."/>
            <person name="Ma X."/>
            <person name="Roodt D."/>
            <person name="Barker N."/>
            <person name="Li Z."/>
            <person name="Van de Peer Y."/>
            <person name="Mizrachi E."/>
        </authorList>
    </citation>
    <scope>NUCLEOTIDE SEQUENCE</scope>
    <source>
        <tissue evidence="11">Young leaves</tissue>
    </source>
</reference>
<dbReference type="GO" id="GO:0005524">
    <property type="term" value="F:ATP binding"/>
    <property type="evidence" value="ECO:0007669"/>
    <property type="project" value="UniProtKB-KW"/>
</dbReference>
<evidence type="ECO:0000256" key="5">
    <source>
        <dbReference type="ARBA" id="ARBA00022842"/>
    </source>
</evidence>
<keyword evidence="9" id="KW-1133">Transmembrane helix</keyword>
<feature type="transmembrane region" description="Helical" evidence="9">
    <location>
        <begin position="12"/>
        <end position="33"/>
    </location>
</feature>
<dbReference type="CDD" id="cd19510">
    <property type="entry name" value="RecA-like_BCS1"/>
    <property type="match status" value="1"/>
</dbReference>
<name>A0A9Q0K1I1_9MAGN</name>
<feature type="domain" description="AAA+ ATPase" evidence="10">
    <location>
        <begin position="244"/>
        <end position="402"/>
    </location>
</feature>
<dbReference type="OrthoDB" id="10251412at2759"/>
<dbReference type="InterPro" id="IPR058017">
    <property type="entry name" value="At3g28540-like_C"/>
</dbReference>
<keyword evidence="5" id="KW-0460">Magnesium</keyword>
<dbReference type="AlphaFoldDB" id="A0A9Q0K1I1"/>
<feature type="region of interest" description="Disordered" evidence="8">
    <location>
        <begin position="317"/>
        <end position="345"/>
    </location>
</feature>
<evidence type="ECO:0000256" key="4">
    <source>
        <dbReference type="ARBA" id="ARBA00022840"/>
    </source>
</evidence>
<dbReference type="InterPro" id="IPR025753">
    <property type="entry name" value="AAA_N_dom"/>
</dbReference>
<comment type="cofactor">
    <cofactor evidence="1">
        <name>Mg(2+)</name>
        <dbReference type="ChEBI" id="CHEBI:18420"/>
    </cofactor>
</comment>
<keyword evidence="4 7" id="KW-0067">ATP-binding</keyword>
<feature type="region of interest" description="Disordered" evidence="8">
    <location>
        <begin position="467"/>
        <end position="524"/>
    </location>
</feature>
<evidence type="ECO:0000256" key="3">
    <source>
        <dbReference type="ARBA" id="ARBA00022741"/>
    </source>
</evidence>
<comment type="catalytic activity">
    <reaction evidence="6">
        <text>ATP + H2O = ADP + phosphate + H(+)</text>
        <dbReference type="Rhea" id="RHEA:13065"/>
        <dbReference type="ChEBI" id="CHEBI:15377"/>
        <dbReference type="ChEBI" id="CHEBI:15378"/>
        <dbReference type="ChEBI" id="CHEBI:30616"/>
        <dbReference type="ChEBI" id="CHEBI:43474"/>
        <dbReference type="ChEBI" id="CHEBI:456216"/>
    </reaction>
</comment>
<evidence type="ECO:0000256" key="6">
    <source>
        <dbReference type="ARBA" id="ARBA00049360"/>
    </source>
</evidence>
<dbReference type="GO" id="GO:0006950">
    <property type="term" value="P:response to stress"/>
    <property type="evidence" value="ECO:0007669"/>
    <property type="project" value="UniProtKB-ARBA"/>
</dbReference>
<evidence type="ECO:0000259" key="10">
    <source>
        <dbReference type="SMART" id="SM00382"/>
    </source>
</evidence>
<dbReference type="InterPro" id="IPR050747">
    <property type="entry name" value="Mitochondrial_chaperone_BCS1"/>
</dbReference>
<dbReference type="Pfam" id="PF14363">
    <property type="entry name" value="AAA_assoc"/>
    <property type="match status" value="1"/>
</dbReference>
<keyword evidence="9" id="KW-0472">Membrane</keyword>
<keyword evidence="9" id="KW-0812">Transmembrane</keyword>
<dbReference type="Gene3D" id="6.10.280.40">
    <property type="match status" value="1"/>
</dbReference>
<evidence type="ECO:0000256" key="7">
    <source>
        <dbReference type="RuleBase" id="RU003651"/>
    </source>
</evidence>
<comment type="similarity">
    <text evidence="2">Belongs to the AAA ATPase family. BCS1 subfamily.</text>
</comment>
<proteinExistence type="inferred from homology"/>
<dbReference type="EMBL" id="JAMYWD010000009">
    <property type="protein sequence ID" value="KAJ4959671.1"/>
    <property type="molecule type" value="Genomic_DNA"/>
</dbReference>